<dbReference type="RefSeq" id="WP_085516938.1">
    <property type="nucleotide sequence ID" value="NZ_FXAW01000003.1"/>
</dbReference>
<evidence type="ECO:0000313" key="5">
    <source>
        <dbReference type="Proteomes" id="UP000193804"/>
    </source>
</evidence>
<evidence type="ECO:0000313" key="4">
    <source>
        <dbReference type="EMBL" id="SMG29967.1"/>
    </source>
</evidence>
<dbReference type="OrthoDB" id="9792660at2"/>
<dbReference type="SMART" id="SM00244">
    <property type="entry name" value="PHB"/>
    <property type="match status" value="1"/>
</dbReference>
<keyword evidence="2" id="KW-0472">Membrane</keyword>
<keyword evidence="4" id="KW-0645">Protease</keyword>
<sequence>MKNLSILLSLLFIISSCTVIRQGEVGVKRKLGKINPDVYYAGIYGINPFFTKVIKTPTRTENLELNLSLPSKEGLSIQSEISILYRIKEEMAPVIIEDIGQNYVRNAILPVFRSAASDISANFMAKDMHSGKRKQIETEIKERMTEVLAERGFIIEEVLMKSIELPSELSAAIERKLQAEQESMSMDFILEIERKEAERRRIEAEGNRDAQKILAEGLNDAIIQLRSIEAFKELAKSPNAKVIITDGKTPLLIPGNQ</sequence>
<proteinExistence type="predicted"/>
<evidence type="ECO:0000256" key="1">
    <source>
        <dbReference type="ARBA" id="ARBA00004167"/>
    </source>
</evidence>
<dbReference type="GO" id="GO:0016020">
    <property type="term" value="C:membrane"/>
    <property type="evidence" value="ECO:0007669"/>
    <property type="project" value="UniProtKB-SubCell"/>
</dbReference>
<dbReference type="GO" id="GO:0007005">
    <property type="term" value="P:mitochondrion organization"/>
    <property type="evidence" value="ECO:0007669"/>
    <property type="project" value="TreeGrafter"/>
</dbReference>
<dbReference type="InterPro" id="IPR036013">
    <property type="entry name" value="Band_7/SPFH_dom_sf"/>
</dbReference>
<dbReference type="Pfam" id="PF01145">
    <property type="entry name" value="Band_7"/>
    <property type="match status" value="1"/>
</dbReference>
<evidence type="ECO:0000256" key="2">
    <source>
        <dbReference type="ARBA" id="ARBA00023136"/>
    </source>
</evidence>
<keyword evidence="5" id="KW-1185">Reference proteome</keyword>
<comment type="subcellular location">
    <subcellularLocation>
        <location evidence="1">Membrane</location>
        <topology evidence="1">Single-pass membrane protein</topology>
    </subcellularLocation>
</comment>
<dbReference type="PANTHER" id="PTHR23222:SF1">
    <property type="entry name" value="PROHIBITIN-2"/>
    <property type="match status" value="1"/>
</dbReference>
<dbReference type="InterPro" id="IPR000163">
    <property type="entry name" value="Prohibitin"/>
</dbReference>
<dbReference type="EMBL" id="FXAW01000003">
    <property type="protein sequence ID" value="SMG29967.1"/>
    <property type="molecule type" value="Genomic_DNA"/>
</dbReference>
<gene>
    <name evidence="4" type="ORF">SAMN05661096_01927</name>
</gene>
<dbReference type="PANTHER" id="PTHR23222">
    <property type="entry name" value="PROHIBITIN"/>
    <property type="match status" value="1"/>
</dbReference>
<dbReference type="Proteomes" id="UP000193804">
    <property type="component" value="Unassembled WGS sequence"/>
</dbReference>
<dbReference type="SUPFAM" id="SSF117892">
    <property type="entry name" value="Band 7/SPFH domain"/>
    <property type="match status" value="1"/>
</dbReference>
<dbReference type="PROSITE" id="PS51257">
    <property type="entry name" value="PROKAR_LIPOPROTEIN"/>
    <property type="match status" value="1"/>
</dbReference>
<accession>A0A1X7JNZ2</accession>
<feature type="domain" description="Band 7" evidence="3">
    <location>
        <begin position="15"/>
        <end position="177"/>
    </location>
</feature>
<dbReference type="AlphaFoldDB" id="A0A1X7JNZ2"/>
<organism evidence="4 5">
    <name type="scientific">Marivirga sericea</name>
    <dbReference type="NCBI Taxonomy" id="1028"/>
    <lineage>
        <taxon>Bacteria</taxon>
        <taxon>Pseudomonadati</taxon>
        <taxon>Bacteroidota</taxon>
        <taxon>Cytophagia</taxon>
        <taxon>Cytophagales</taxon>
        <taxon>Marivirgaceae</taxon>
        <taxon>Marivirga</taxon>
    </lineage>
</organism>
<name>A0A1X7JNZ2_9BACT</name>
<reference evidence="5" key="1">
    <citation type="submission" date="2017-04" db="EMBL/GenBank/DDBJ databases">
        <authorList>
            <person name="Varghese N."/>
            <person name="Submissions S."/>
        </authorList>
    </citation>
    <scope>NUCLEOTIDE SEQUENCE [LARGE SCALE GENOMIC DNA]</scope>
    <source>
        <strain evidence="5">DSM 4125</strain>
    </source>
</reference>
<dbReference type="Gene3D" id="3.30.479.30">
    <property type="entry name" value="Band 7 domain"/>
    <property type="match status" value="1"/>
</dbReference>
<dbReference type="STRING" id="1028.SAMN05661096_01927"/>
<dbReference type="GO" id="GO:0006508">
    <property type="term" value="P:proteolysis"/>
    <property type="evidence" value="ECO:0007669"/>
    <property type="project" value="UniProtKB-KW"/>
</dbReference>
<evidence type="ECO:0000259" key="3">
    <source>
        <dbReference type="SMART" id="SM00244"/>
    </source>
</evidence>
<dbReference type="CDD" id="cd03401">
    <property type="entry name" value="SPFH_prohibitin"/>
    <property type="match status" value="1"/>
</dbReference>
<keyword evidence="4" id="KW-0378">Hydrolase</keyword>
<protein>
    <submittedName>
        <fullName evidence="4">Regulator of protease activity HflC, stomatin/prohibitin superfamily</fullName>
    </submittedName>
</protein>
<dbReference type="InterPro" id="IPR001107">
    <property type="entry name" value="Band_7"/>
</dbReference>
<dbReference type="GO" id="GO:0008233">
    <property type="term" value="F:peptidase activity"/>
    <property type="evidence" value="ECO:0007669"/>
    <property type="project" value="UniProtKB-KW"/>
</dbReference>